<evidence type="ECO:0000313" key="8">
    <source>
        <dbReference type="EMBL" id="ADN29726.1"/>
    </source>
</evidence>
<dbReference type="InterPro" id="IPR012674">
    <property type="entry name" value="Calycin"/>
</dbReference>
<name>E2J708_9HEMI</name>
<accession>E2J708</accession>
<dbReference type="AlphaFoldDB" id="E2J708"/>
<proteinExistence type="evidence at transcript level"/>
<evidence type="ECO:0000256" key="1">
    <source>
        <dbReference type="ARBA" id="ARBA00004613"/>
    </source>
</evidence>
<evidence type="ECO:0000256" key="4">
    <source>
        <dbReference type="ARBA" id="ARBA00022729"/>
    </source>
</evidence>
<dbReference type="Pfam" id="PF03973">
    <property type="entry name" value="Triabin"/>
    <property type="match status" value="1"/>
</dbReference>
<evidence type="ECO:0000256" key="3">
    <source>
        <dbReference type="ARBA" id="ARBA00022656"/>
    </source>
</evidence>
<comment type="similarity">
    <text evidence="6">Belongs to the calycin superfamily. Triabin family.</text>
</comment>
<dbReference type="Gene3D" id="2.40.128.20">
    <property type="match status" value="1"/>
</dbReference>
<evidence type="ECO:0000256" key="7">
    <source>
        <dbReference type="SAM" id="SignalP"/>
    </source>
</evidence>
<reference evidence="8" key="1">
    <citation type="journal article" date="2012" name="Am. J. Trop. Med. Hyg.">
        <title>An insight into the sialotranscriptome of Triatoma matogrossensis, a kissing bug associated with fogo selvagem in South America.</title>
        <authorList>
            <person name="Assumpcao T.C."/>
            <person name="Eaton D.P."/>
            <person name="Pham V.M."/>
            <person name="Francischetti I.M."/>
            <person name="Aoki V."/>
            <person name="Hans-Filho G."/>
            <person name="Rivitti E.A."/>
            <person name="Valenzuela J.G."/>
            <person name="Diaz L.A."/>
            <person name="Ribeiro J.M."/>
        </authorList>
    </citation>
    <scope>NUCLEOTIDE SEQUENCE</scope>
    <source>
        <tissue evidence="8">Salivary gland</tissue>
    </source>
</reference>
<evidence type="ECO:0000256" key="6">
    <source>
        <dbReference type="ARBA" id="ARBA00034121"/>
    </source>
</evidence>
<dbReference type="GO" id="GO:0090729">
    <property type="term" value="F:toxin activity"/>
    <property type="evidence" value="ECO:0007669"/>
    <property type="project" value="UniProtKB-KW"/>
</dbReference>
<dbReference type="SUPFAM" id="SSF50814">
    <property type="entry name" value="Lipocalins"/>
    <property type="match status" value="1"/>
</dbReference>
<sequence length="192" mass="21409">MKMIITVIFAGILTYTGAQKTGCQVPTGLQAMGRVEFQMHSFFSGSWYVTHMKDASNSYDAVCREYKTKVGKKVIKLDADGDYTLKGAKKHYTTTCSSDIQPMPYGSSRFECQHSRVDGDTSHSIFFTVLWSIIETDYQNYALAYRCTAYYDKSIHTGNLVLLQRDKTADGSKAASSLAKYSLALSAFTKLC</sequence>
<feature type="signal peptide" evidence="7">
    <location>
        <begin position="1"/>
        <end position="18"/>
    </location>
</feature>
<organism evidence="8">
    <name type="scientific">Triatoma matogrossensis</name>
    <dbReference type="NCBI Taxonomy" id="162370"/>
    <lineage>
        <taxon>Eukaryota</taxon>
        <taxon>Metazoa</taxon>
        <taxon>Ecdysozoa</taxon>
        <taxon>Arthropoda</taxon>
        <taxon>Hexapoda</taxon>
        <taxon>Insecta</taxon>
        <taxon>Pterygota</taxon>
        <taxon>Neoptera</taxon>
        <taxon>Paraneoptera</taxon>
        <taxon>Hemiptera</taxon>
        <taxon>Heteroptera</taxon>
        <taxon>Panheteroptera</taxon>
        <taxon>Cimicomorpha</taxon>
        <taxon>Reduviidae</taxon>
        <taxon>Triatominae</taxon>
        <taxon>Triatoma</taxon>
    </lineage>
</organism>
<evidence type="ECO:0000256" key="5">
    <source>
        <dbReference type="ARBA" id="ARBA00023240"/>
    </source>
</evidence>
<keyword evidence="4 7" id="KW-0732">Signal</keyword>
<dbReference type="GO" id="GO:0005576">
    <property type="term" value="C:extracellular region"/>
    <property type="evidence" value="ECO:0007669"/>
    <property type="project" value="UniProtKB-SubCell"/>
</dbReference>
<dbReference type="EMBL" id="HP429226">
    <property type="protein sequence ID" value="ADN29726.1"/>
    <property type="molecule type" value="mRNA"/>
</dbReference>
<dbReference type="InterPro" id="IPR005657">
    <property type="entry name" value="Triabi/Procalin"/>
</dbReference>
<keyword evidence="3" id="KW-0800">Toxin</keyword>
<feature type="chain" id="PRO_5003159839" evidence="7">
    <location>
        <begin position="19"/>
        <end position="192"/>
    </location>
</feature>
<keyword evidence="5" id="KW-1199">Hemostasis impairing toxin</keyword>
<evidence type="ECO:0000256" key="2">
    <source>
        <dbReference type="ARBA" id="ARBA00022525"/>
    </source>
</evidence>
<protein>
    <submittedName>
        <fullName evidence="8">Salivary lipocalin</fullName>
    </submittedName>
</protein>
<dbReference type="GO" id="GO:0030682">
    <property type="term" value="P:symbiont-mediated perturbation of host defenses"/>
    <property type="evidence" value="ECO:0007669"/>
    <property type="project" value="InterPro"/>
</dbReference>
<comment type="subcellular location">
    <subcellularLocation>
        <location evidence="1">Secreted</location>
    </subcellularLocation>
</comment>
<dbReference type="CDD" id="cd19423">
    <property type="entry name" value="lipocalin_LTBP1-like"/>
    <property type="match status" value="1"/>
</dbReference>
<keyword evidence="2" id="KW-0964">Secreted</keyword>